<sequence>METKLYPELKKNNSNADPKNSGTHSNVEWRYDEKENRLTLPNIQSEFETMPLNFVEYPLTRQLELEYHLLKELPEEMIYMKLLKELRIQKNKITHFPEFLQDMTSLELIEVGENPIPKENWCKT</sequence>
<feature type="compositionally biased region" description="Basic and acidic residues" evidence="1">
    <location>
        <begin position="1"/>
        <end position="11"/>
    </location>
</feature>
<reference evidence="2 3" key="1">
    <citation type="submission" date="2013-01" db="EMBL/GenBank/DDBJ databases">
        <authorList>
            <person name="Harkins D.M."/>
            <person name="Durkin A.S."/>
            <person name="Brinkac L.M."/>
            <person name="Haft D.H."/>
            <person name="Selengut J.D."/>
            <person name="Sanka R."/>
            <person name="DePew J."/>
            <person name="Purushe J."/>
            <person name="Matthias M.A."/>
            <person name="Vinetz J.M."/>
            <person name="Sutton G.G."/>
            <person name="Nierman W.C."/>
            <person name="Fouts D.E."/>
        </authorList>
    </citation>
    <scope>NUCLEOTIDE SEQUENCE [LARGE SCALE GENOMIC DNA]</scope>
    <source>
        <strain evidence="2 3">HAI1536</strain>
    </source>
</reference>
<accession>M6VTL1</accession>
<dbReference type="AlphaFoldDB" id="M6VTL1"/>
<evidence type="ECO:0008006" key="4">
    <source>
        <dbReference type="Google" id="ProtNLM"/>
    </source>
</evidence>
<feature type="compositionally biased region" description="Polar residues" evidence="1">
    <location>
        <begin position="12"/>
        <end position="26"/>
    </location>
</feature>
<evidence type="ECO:0000256" key="1">
    <source>
        <dbReference type="SAM" id="MobiDB-lite"/>
    </source>
</evidence>
<proteinExistence type="predicted"/>
<gene>
    <name evidence="2" type="ORF">LEP1GSC172_3195</name>
</gene>
<name>M6VTL1_9LEPT</name>
<dbReference type="Gene3D" id="3.80.10.10">
    <property type="entry name" value="Ribonuclease Inhibitor"/>
    <property type="match status" value="1"/>
</dbReference>
<dbReference type="InterPro" id="IPR032675">
    <property type="entry name" value="LRR_dom_sf"/>
</dbReference>
<feature type="region of interest" description="Disordered" evidence="1">
    <location>
        <begin position="1"/>
        <end position="28"/>
    </location>
</feature>
<comment type="caution">
    <text evidence="2">The sequence shown here is derived from an EMBL/GenBank/DDBJ whole genome shotgun (WGS) entry which is preliminary data.</text>
</comment>
<dbReference type="Proteomes" id="UP000012112">
    <property type="component" value="Unassembled WGS sequence"/>
</dbReference>
<protein>
    <recommendedName>
        <fullName evidence="4">Leucine rich repeat protein</fullName>
    </recommendedName>
</protein>
<evidence type="ECO:0000313" key="3">
    <source>
        <dbReference type="Proteomes" id="UP000012112"/>
    </source>
</evidence>
<dbReference type="SUPFAM" id="SSF52058">
    <property type="entry name" value="L domain-like"/>
    <property type="match status" value="1"/>
</dbReference>
<organism evidence="2 3">
    <name type="scientific">Leptospira noguchii</name>
    <dbReference type="NCBI Taxonomy" id="28182"/>
    <lineage>
        <taxon>Bacteria</taxon>
        <taxon>Pseudomonadati</taxon>
        <taxon>Spirochaetota</taxon>
        <taxon>Spirochaetia</taxon>
        <taxon>Leptospirales</taxon>
        <taxon>Leptospiraceae</taxon>
        <taxon>Leptospira</taxon>
    </lineage>
</organism>
<evidence type="ECO:0000313" key="2">
    <source>
        <dbReference type="EMBL" id="EMO52898.1"/>
    </source>
</evidence>
<dbReference type="EMBL" id="AKWD02000053">
    <property type="protein sequence ID" value="EMO52898.1"/>
    <property type="molecule type" value="Genomic_DNA"/>
</dbReference>
<dbReference type="RefSeq" id="WP_002179347.1">
    <property type="nucleotide sequence ID" value="NZ_AKWD02000053.1"/>
</dbReference>